<protein>
    <submittedName>
        <fullName evidence="1">Uncharacterized protein</fullName>
    </submittedName>
</protein>
<organism evidence="1 2">
    <name type="scientific">Caerostris extrusa</name>
    <name type="common">Bark spider</name>
    <name type="synonym">Caerostris bankana</name>
    <dbReference type="NCBI Taxonomy" id="172846"/>
    <lineage>
        <taxon>Eukaryota</taxon>
        <taxon>Metazoa</taxon>
        <taxon>Ecdysozoa</taxon>
        <taxon>Arthropoda</taxon>
        <taxon>Chelicerata</taxon>
        <taxon>Arachnida</taxon>
        <taxon>Araneae</taxon>
        <taxon>Araneomorphae</taxon>
        <taxon>Entelegynae</taxon>
        <taxon>Araneoidea</taxon>
        <taxon>Araneidae</taxon>
        <taxon>Caerostris</taxon>
    </lineage>
</organism>
<gene>
    <name evidence="1" type="ORF">CEXT_218901</name>
</gene>
<sequence>MCLDFITARNSPVNRIEVPEIREHLLEEWAKFTLPTKLADRSDENDSVHSTTSKSFGAIPKERVAKRVRPRTPPLVRPLKKELLFSSQITSKWNQQHRNKYLLKSNFKLTFLFVERKDITLSFL</sequence>
<evidence type="ECO:0000313" key="1">
    <source>
        <dbReference type="EMBL" id="GIY41520.1"/>
    </source>
</evidence>
<dbReference type="AlphaFoldDB" id="A0AAV4T5G5"/>
<dbReference type="EMBL" id="BPLR01010721">
    <property type="protein sequence ID" value="GIY41520.1"/>
    <property type="molecule type" value="Genomic_DNA"/>
</dbReference>
<accession>A0AAV4T5G5</accession>
<comment type="caution">
    <text evidence="1">The sequence shown here is derived from an EMBL/GenBank/DDBJ whole genome shotgun (WGS) entry which is preliminary data.</text>
</comment>
<reference evidence="1 2" key="1">
    <citation type="submission" date="2021-06" db="EMBL/GenBank/DDBJ databases">
        <title>Caerostris extrusa draft genome.</title>
        <authorList>
            <person name="Kono N."/>
            <person name="Arakawa K."/>
        </authorList>
    </citation>
    <scope>NUCLEOTIDE SEQUENCE [LARGE SCALE GENOMIC DNA]</scope>
</reference>
<proteinExistence type="predicted"/>
<keyword evidence="2" id="KW-1185">Reference proteome</keyword>
<name>A0AAV4T5G5_CAEEX</name>
<dbReference type="Proteomes" id="UP001054945">
    <property type="component" value="Unassembled WGS sequence"/>
</dbReference>
<evidence type="ECO:0000313" key="2">
    <source>
        <dbReference type="Proteomes" id="UP001054945"/>
    </source>
</evidence>